<accession>A0A1M5LPC4</accession>
<dbReference type="Proteomes" id="UP000243255">
    <property type="component" value="Unassembled WGS sequence"/>
</dbReference>
<organism evidence="1 2">
    <name type="scientific">Asaccharospora irregularis DSM 2635</name>
    <dbReference type="NCBI Taxonomy" id="1121321"/>
    <lineage>
        <taxon>Bacteria</taxon>
        <taxon>Bacillati</taxon>
        <taxon>Bacillota</taxon>
        <taxon>Clostridia</taxon>
        <taxon>Peptostreptococcales</taxon>
        <taxon>Peptostreptococcaceae</taxon>
        <taxon>Asaccharospora</taxon>
    </lineage>
</organism>
<dbReference type="STRING" id="1121321.SAMN04488530_10516"/>
<reference evidence="2" key="1">
    <citation type="submission" date="2016-11" db="EMBL/GenBank/DDBJ databases">
        <authorList>
            <person name="Varghese N."/>
            <person name="Submissions S."/>
        </authorList>
    </citation>
    <scope>NUCLEOTIDE SEQUENCE [LARGE SCALE GENOMIC DNA]</scope>
    <source>
        <strain evidence="2">DSM 2635</strain>
    </source>
</reference>
<proteinExistence type="predicted"/>
<dbReference type="AlphaFoldDB" id="A0A1M5LPC4"/>
<name>A0A1M5LPC4_9FIRM</name>
<evidence type="ECO:0000313" key="2">
    <source>
        <dbReference type="Proteomes" id="UP000243255"/>
    </source>
</evidence>
<evidence type="ECO:0000313" key="1">
    <source>
        <dbReference type="EMBL" id="SHG66203.1"/>
    </source>
</evidence>
<dbReference type="OrthoDB" id="9957213at2"/>
<dbReference type="RefSeq" id="WP_073124312.1">
    <property type="nucleotide sequence ID" value="NZ_BAABCH010000026.1"/>
</dbReference>
<protein>
    <submittedName>
        <fullName evidence="1">Uncharacterized protein</fullName>
    </submittedName>
</protein>
<keyword evidence="2" id="KW-1185">Reference proteome</keyword>
<dbReference type="EMBL" id="FQWX01000005">
    <property type="protein sequence ID" value="SHG66203.1"/>
    <property type="molecule type" value="Genomic_DNA"/>
</dbReference>
<gene>
    <name evidence="1" type="ORF">SAMN04488530_10516</name>
</gene>
<sequence>MNKEIYVGKLREQQSSLLGLLEDVNKQIDNVNAKIVGEAQLDSEVAIQVVPKLSLQSGVDPCEIWNIIKGFLVGFPLFFTDGILDELYETLEDITQDDDITNCKLKGELEKALDILEELIDVIETLNCIDRCEELVGKLFCILVELILEIIEIIAKIIILLIFCNSCGMECSSQGKVAYNFCKCLIHQLSEELCDLDDLIEELSELATDFIECTQEGGHHHCDDKPGHHHCNCKPDHNKDKHKCECGCKCDLGDYYYNNEWNGKYMR</sequence>